<proteinExistence type="predicted"/>
<dbReference type="Proteomes" id="UP001057402">
    <property type="component" value="Chromosome 7"/>
</dbReference>
<evidence type="ECO:0000313" key="1">
    <source>
        <dbReference type="EMBL" id="KAI4341254.1"/>
    </source>
</evidence>
<protein>
    <submittedName>
        <fullName evidence="1">Uncharacterized protein</fullName>
    </submittedName>
</protein>
<gene>
    <name evidence="1" type="ORF">MLD38_025998</name>
</gene>
<name>A0ACB9P0D1_9MYRT</name>
<accession>A0ACB9P0D1</accession>
<sequence>MSFSKVVSVDSICSDCNSLFFELVLNTAGKFEVEEIYNFTQDDLLTEDVLILDTQAEIFVWVGQLVDPKEKQSAFEIGQKYVDMTASLESLAPDVPLYRISEGSEPCFFTTFFSWDSAKANVQGNSFQKEVALLLGICHAVEDKSNGSSGGHTQRASALAALNYAFSSSAEKPSSVEKSNGSDHSGPRQRAAALAALSSTFNSSSTSKPSTPSRPSEGSPLAEAEGDTISVTEDYLETSEDSKSEGALPVMDNNGGDLQEKPDAEKADDDGTESSATKYSYDRLKSKSENPVRGIDFKRRDAYLLDEEFMIVFGMAKEAFYKLPRWKQDLTKKKVDLF</sequence>
<keyword evidence="2" id="KW-1185">Reference proteome</keyword>
<dbReference type="EMBL" id="CM042886">
    <property type="protein sequence ID" value="KAI4341254.1"/>
    <property type="molecule type" value="Genomic_DNA"/>
</dbReference>
<organism evidence="1 2">
    <name type="scientific">Melastoma candidum</name>
    <dbReference type="NCBI Taxonomy" id="119954"/>
    <lineage>
        <taxon>Eukaryota</taxon>
        <taxon>Viridiplantae</taxon>
        <taxon>Streptophyta</taxon>
        <taxon>Embryophyta</taxon>
        <taxon>Tracheophyta</taxon>
        <taxon>Spermatophyta</taxon>
        <taxon>Magnoliopsida</taxon>
        <taxon>eudicotyledons</taxon>
        <taxon>Gunneridae</taxon>
        <taxon>Pentapetalae</taxon>
        <taxon>rosids</taxon>
        <taxon>malvids</taxon>
        <taxon>Myrtales</taxon>
        <taxon>Melastomataceae</taxon>
        <taxon>Melastomatoideae</taxon>
        <taxon>Melastomateae</taxon>
        <taxon>Melastoma</taxon>
    </lineage>
</organism>
<evidence type="ECO:0000313" key="2">
    <source>
        <dbReference type="Proteomes" id="UP001057402"/>
    </source>
</evidence>
<reference evidence="2" key="1">
    <citation type="journal article" date="2023" name="Front. Plant Sci.">
        <title>Chromosomal-level genome assembly of Melastoma candidum provides insights into trichome evolution.</title>
        <authorList>
            <person name="Zhong Y."/>
            <person name="Wu W."/>
            <person name="Sun C."/>
            <person name="Zou P."/>
            <person name="Liu Y."/>
            <person name="Dai S."/>
            <person name="Zhou R."/>
        </authorList>
    </citation>
    <scope>NUCLEOTIDE SEQUENCE [LARGE SCALE GENOMIC DNA]</scope>
</reference>
<comment type="caution">
    <text evidence="1">The sequence shown here is derived from an EMBL/GenBank/DDBJ whole genome shotgun (WGS) entry which is preliminary data.</text>
</comment>